<proteinExistence type="predicted"/>
<sequence>MNDLPLDLLDEILFKIDPVSVASIGCTNRFFRSYISDPKFDSYRFPGVESSLFYISSFRDKYRNFVYCQSFVSSSVCMSPGNETDQVKKRCYILGCCSGLLLLYIDDLFVVNPFTKRFRLLDHSESKFLPEIVGPYHPDGRLNVRAARAMCVGFAVARYQAKKRFKIVCIQEMQTMYRFEISDDGDSWRLSKTTIMTTGSKSHLTIRMKPVYLDDTLHWLRNDGSIIAFNPETEEAKLIPSRFHRKPDMKFFFAVDEKINRLTLISGTKEAISVYTLDRNLKWDLARRIKNVSMDEKELVCWQVVLYDGKRLVVREKKIEFIEGVVHVYDMGANSWGVLVITNWWAESDLDYYKYTPSLYFVEDDQHNKEIVATNDLRISYLIKIMRLIDYNQVNDILLTYRLGRR</sequence>
<keyword evidence="3" id="KW-1185">Reference proteome</keyword>
<evidence type="ECO:0000313" key="2">
    <source>
        <dbReference type="EMBL" id="VVB06602.1"/>
    </source>
</evidence>
<dbReference type="Pfam" id="PF07734">
    <property type="entry name" value="FBA_1"/>
    <property type="match status" value="1"/>
</dbReference>
<dbReference type="SMART" id="SM00256">
    <property type="entry name" value="FBOX"/>
    <property type="match status" value="1"/>
</dbReference>
<dbReference type="PANTHER" id="PTHR31672">
    <property type="entry name" value="BNACNNG10540D PROTEIN"/>
    <property type="match status" value="1"/>
</dbReference>
<dbReference type="PROSITE" id="PS50181">
    <property type="entry name" value="FBOX"/>
    <property type="match status" value="1"/>
</dbReference>
<dbReference type="Proteomes" id="UP000489600">
    <property type="component" value="Unassembled WGS sequence"/>
</dbReference>
<dbReference type="AlphaFoldDB" id="A0A565BYW7"/>
<comment type="caution">
    <text evidence="2">The sequence shown here is derived from an EMBL/GenBank/DDBJ whole genome shotgun (WGS) entry which is preliminary data.</text>
</comment>
<dbReference type="InterPro" id="IPR050796">
    <property type="entry name" value="SCF_F-box_component"/>
</dbReference>
<dbReference type="InterPro" id="IPR036047">
    <property type="entry name" value="F-box-like_dom_sf"/>
</dbReference>
<accession>A0A565BYW7</accession>
<dbReference type="InterPro" id="IPR006527">
    <property type="entry name" value="F-box-assoc_dom_typ1"/>
</dbReference>
<evidence type="ECO:0000313" key="3">
    <source>
        <dbReference type="Proteomes" id="UP000489600"/>
    </source>
</evidence>
<dbReference type="OrthoDB" id="1090948at2759"/>
<dbReference type="CDD" id="cd09917">
    <property type="entry name" value="F-box_SF"/>
    <property type="match status" value="1"/>
</dbReference>
<dbReference type="Pfam" id="PF00646">
    <property type="entry name" value="F-box"/>
    <property type="match status" value="1"/>
</dbReference>
<dbReference type="SUPFAM" id="SSF81383">
    <property type="entry name" value="F-box domain"/>
    <property type="match status" value="1"/>
</dbReference>
<name>A0A565BYW7_9BRAS</name>
<organism evidence="2 3">
    <name type="scientific">Arabis nemorensis</name>
    <dbReference type="NCBI Taxonomy" id="586526"/>
    <lineage>
        <taxon>Eukaryota</taxon>
        <taxon>Viridiplantae</taxon>
        <taxon>Streptophyta</taxon>
        <taxon>Embryophyta</taxon>
        <taxon>Tracheophyta</taxon>
        <taxon>Spermatophyta</taxon>
        <taxon>Magnoliopsida</taxon>
        <taxon>eudicotyledons</taxon>
        <taxon>Gunneridae</taxon>
        <taxon>Pentapetalae</taxon>
        <taxon>rosids</taxon>
        <taxon>malvids</taxon>
        <taxon>Brassicales</taxon>
        <taxon>Brassicaceae</taxon>
        <taxon>Arabideae</taxon>
        <taxon>Arabis</taxon>
    </lineage>
</organism>
<evidence type="ECO:0000259" key="1">
    <source>
        <dbReference type="PROSITE" id="PS50181"/>
    </source>
</evidence>
<dbReference type="EMBL" id="CABITT030000005">
    <property type="protein sequence ID" value="VVB06602.1"/>
    <property type="molecule type" value="Genomic_DNA"/>
</dbReference>
<gene>
    <name evidence="2" type="ORF">ANE_LOCUS17046</name>
</gene>
<protein>
    <recommendedName>
        <fullName evidence="1">F-box domain-containing protein</fullName>
    </recommendedName>
</protein>
<reference evidence="2" key="1">
    <citation type="submission" date="2019-07" db="EMBL/GenBank/DDBJ databases">
        <authorList>
            <person name="Dittberner H."/>
        </authorList>
    </citation>
    <scope>NUCLEOTIDE SEQUENCE [LARGE SCALE GENOMIC DNA]</scope>
</reference>
<dbReference type="InterPro" id="IPR001810">
    <property type="entry name" value="F-box_dom"/>
</dbReference>
<feature type="domain" description="F-box" evidence="1">
    <location>
        <begin position="1"/>
        <end position="48"/>
    </location>
</feature>